<name>A0A8J3SP04_9ACTN</name>
<evidence type="ECO:0000313" key="3">
    <source>
        <dbReference type="Proteomes" id="UP000619788"/>
    </source>
</evidence>
<dbReference type="EMBL" id="BOOJ01000059">
    <property type="protein sequence ID" value="GIH96081.1"/>
    <property type="molecule type" value="Genomic_DNA"/>
</dbReference>
<organism evidence="2 3">
    <name type="scientific">Planobispora siamensis</name>
    <dbReference type="NCBI Taxonomy" id="936338"/>
    <lineage>
        <taxon>Bacteria</taxon>
        <taxon>Bacillati</taxon>
        <taxon>Actinomycetota</taxon>
        <taxon>Actinomycetes</taxon>
        <taxon>Streptosporangiales</taxon>
        <taxon>Streptosporangiaceae</taxon>
        <taxon>Planobispora</taxon>
    </lineage>
</organism>
<accession>A0A8J3SP04</accession>
<sequence length="87" mass="9173">MPEASANRASSDTARRRRGRPADFEGDGFTTGSSVSDVIEWPIKPNLDDLRAHRRACGSSEGFTGRGDRDSEGFACRGGSGGRAGQA</sequence>
<feature type="region of interest" description="Disordered" evidence="1">
    <location>
        <begin position="57"/>
        <end position="87"/>
    </location>
</feature>
<reference evidence="2 3" key="1">
    <citation type="submission" date="2021-01" db="EMBL/GenBank/DDBJ databases">
        <title>Whole genome shotgun sequence of Planobispora siamensis NBRC 107568.</title>
        <authorList>
            <person name="Komaki H."/>
            <person name="Tamura T."/>
        </authorList>
    </citation>
    <scope>NUCLEOTIDE SEQUENCE [LARGE SCALE GENOMIC DNA]</scope>
    <source>
        <strain evidence="2 3">NBRC 107568</strain>
    </source>
</reference>
<keyword evidence="3" id="KW-1185">Reference proteome</keyword>
<evidence type="ECO:0000256" key="1">
    <source>
        <dbReference type="SAM" id="MobiDB-lite"/>
    </source>
</evidence>
<evidence type="ECO:0000313" key="2">
    <source>
        <dbReference type="EMBL" id="GIH96081.1"/>
    </source>
</evidence>
<proteinExistence type="predicted"/>
<gene>
    <name evidence="2" type="ORF">Psi01_67110</name>
</gene>
<feature type="region of interest" description="Disordered" evidence="1">
    <location>
        <begin position="1"/>
        <end position="36"/>
    </location>
</feature>
<dbReference type="AlphaFoldDB" id="A0A8J3SP04"/>
<feature type="compositionally biased region" description="Gly residues" evidence="1">
    <location>
        <begin position="76"/>
        <end position="87"/>
    </location>
</feature>
<protein>
    <submittedName>
        <fullName evidence="2">Uncharacterized protein</fullName>
    </submittedName>
</protein>
<dbReference type="Proteomes" id="UP000619788">
    <property type="component" value="Unassembled WGS sequence"/>
</dbReference>
<comment type="caution">
    <text evidence="2">The sequence shown here is derived from an EMBL/GenBank/DDBJ whole genome shotgun (WGS) entry which is preliminary data.</text>
</comment>